<evidence type="ECO:0000313" key="3">
    <source>
        <dbReference type="Proteomes" id="UP000077628"/>
    </source>
</evidence>
<organism evidence="2 3">
    <name type="scientific">Methylomonas koyamae</name>
    <dbReference type="NCBI Taxonomy" id="702114"/>
    <lineage>
        <taxon>Bacteria</taxon>
        <taxon>Pseudomonadati</taxon>
        <taxon>Pseudomonadota</taxon>
        <taxon>Gammaproteobacteria</taxon>
        <taxon>Methylococcales</taxon>
        <taxon>Methylococcaceae</taxon>
        <taxon>Methylomonas</taxon>
    </lineage>
</organism>
<reference evidence="3" key="1">
    <citation type="submission" date="2016-03" db="EMBL/GenBank/DDBJ databases">
        <authorList>
            <person name="Heylen K."/>
            <person name="De Vos P."/>
            <person name="Vekeman B."/>
        </authorList>
    </citation>
    <scope>NUCLEOTIDE SEQUENCE [LARGE SCALE GENOMIC DNA]</scope>
    <source>
        <strain evidence="3">R-45383</strain>
    </source>
</reference>
<comment type="caution">
    <text evidence="2">The sequence shown here is derived from an EMBL/GenBank/DDBJ whole genome shotgun (WGS) entry which is preliminary data.</text>
</comment>
<name>A0A177P4R1_9GAMM</name>
<dbReference type="EMBL" id="LUUK01000041">
    <property type="protein sequence ID" value="OAI25072.1"/>
    <property type="molecule type" value="Genomic_DNA"/>
</dbReference>
<dbReference type="AlphaFoldDB" id="A0A177P4R1"/>
<feature type="compositionally biased region" description="Basic and acidic residues" evidence="1">
    <location>
        <begin position="175"/>
        <end position="185"/>
    </location>
</feature>
<sequence>MLLDAVDTRRAPLLRAVRGLREARGQPGRVSVGDLYDIGTAPKDALKRLNMSNQWFRLYGEILSNTKVIALPEALRWRYVALLCLHCNGDYENTPDDEISLALRISNDEWQETRSALIKRRLLADDGKILGWEKRQYISDLKDPTAPERMKRYRNKKRNERNEPVTLRPPEAEPEADKKKDKSFLPREPKKTEICILLSEFGIDENLANDFQIHRKKCGKDGKEAPITRTAMEGYKREAEAAGITTADAVRESIENGWRGFKADWHFNLKAKSPSPAANNTPPSGYKVVGAPA</sequence>
<feature type="region of interest" description="Disordered" evidence="1">
    <location>
        <begin position="148"/>
        <end position="185"/>
    </location>
</feature>
<dbReference type="Proteomes" id="UP000077628">
    <property type="component" value="Unassembled WGS sequence"/>
</dbReference>
<feature type="region of interest" description="Disordered" evidence="1">
    <location>
        <begin position="272"/>
        <end position="293"/>
    </location>
</feature>
<protein>
    <submittedName>
        <fullName evidence="2">Uncharacterized protein</fullName>
    </submittedName>
</protein>
<accession>A0A177P4R1</accession>
<feature type="compositionally biased region" description="Low complexity" evidence="1">
    <location>
        <begin position="273"/>
        <end position="284"/>
    </location>
</feature>
<keyword evidence="3" id="KW-1185">Reference proteome</keyword>
<proteinExistence type="predicted"/>
<evidence type="ECO:0000313" key="2">
    <source>
        <dbReference type="EMBL" id="OAI25072.1"/>
    </source>
</evidence>
<dbReference type="STRING" id="702114.A1355_20085"/>
<gene>
    <name evidence="2" type="ORF">A1355_20085</name>
</gene>
<evidence type="ECO:0000256" key="1">
    <source>
        <dbReference type="SAM" id="MobiDB-lite"/>
    </source>
</evidence>